<evidence type="ECO:0000256" key="3">
    <source>
        <dbReference type="ARBA" id="ARBA00023163"/>
    </source>
</evidence>
<evidence type="ECO:0000256" key="2">
    <source>
        <dbReference type="ARBA" id="ARBA00023125"/>
    </source>
</evidence>
<proteinExistence type="predicted"/>
<evidence type="ECO:0000259" key="4">
    <source>
        <dbReference type="PROSITE" id="PS50949"/>
    </source>
</evidence>
<dbReference type="SMART" id="SM00895">
    <property type="entry name" value="FCD"/>
    <property type="match status" value="1"/>
</dbReference>
<dbReference type="PROSITE" id="PS50949">
    <property type="entry name" value="HTH_GNTR"/>
    <property type="match status" value="1"/>
</dbReference>
<dbReference type="InterPro" id="IPR011711">
    <property type="entry name" value="GntR_C"/>
</dbReference>
<dbReference type="InterPro" id="IPR036388">
    <property type="entry name" value="WH-like_DNA-bd_sf"/>
</dbReference>
<feature type="domain" description="HTH gntR-type" evidence="4">
    <location>
        <begin position="29"/>
        <end position="99"/>
    </location>
</feature>
<dbReference type="PANTHER" id="PTHR43537">
    <property type="entry name" value="TRANSCRIPTIONAL REGULATOR, GNTR FAMILY"/>
    <property type="match status" value="1"/>
</dbReference>
<evidence type="ECO:0000256" key="1">
    <source>
        <dbReference type="ARBA" id="ARBA00023015"/>
    </source>
</evidence>
<protein>
    <submittedName>
        <fullName evidence="5">GntR family transcriptional regulator</fullName>
    </submittedName>
</protein>
<dbReference type="SUPFAM" id="SSF46785">
    <property type="entry name" value="Winged helix' DNA-binding domain"/>
    <property type="match status" value="2"/>
</dbReference>
<organism evidence="5 6">
    <name type="scientific">Paracoccus salipaludis</name>
    <dbReference type="NCBI Taxonomy" id="2032623"/>
    <lineage>
        <taxon>Bacteria</taxon>
        <taxon>Pseudomonadati</taxon>
        <taxon>Pseudomonadota</taxon>
        <taxon>Alphaproteobacteria</taxon>
        <taxon>Rhodobacterales</taxon>
        <taxon>Paracoccaceae</taxon>
        <taxon>Paracoccus</taxon>
    </lineage>
</organism>
<dbReference type="Proteomes" id="UP000218023">
    <property type="component" value="Unassembled WGS sequence"/>
</dbReference>
<dbReference type="InterPro" id="IPR000524">
    <property type="entry name" value="Tscrpt_reg_HTH_GntR"/>
</dbReference>
<evidence type="ECO:0000313" key="5">
    <source>
        <dbReference type="EMBL" id="PAU97670.1"/>
    </source>
</evidence>
<dbReference type="InterPro" id="IPR008920">
    <property type="entry name" value="TF_FadR/GntR_C"/>
</dbReference>
<keyword evidence="1" id="KW-0805">Transcription regulation</keyword>
<dbReference type="SUPFAM" id="SSF48008">
    <property type="entry name" value="GntR ligand-binding domain-like"/>
    <property type="match status" value="1"/>
</dbReference>
<comment type="caution">
    <text evidence="5">The sequence shown here is derived from an EMBL/GenBank/DDBJ whole genome shotgun (WGS) entry which is preliminary data.</text>
</comment>
<reference evidence="5 6" key="1">
    <citation type="submission" date="2017-09" db="EMBL/GenBank/DDBJ databases">
        <title>Paracoccus alkalisoli sp. nov., isolated from saline alkaline soil.</title>
        <authorList>
            <person name="Dong X."/>
            <person name="Zhang G."/>
        </authorList>
    </citation>
    <scope>NUCLEOTIDE SEQUENCE [LARGE SCALE GENOMIC DNA]</scope>
    <source>
        <strain evidence="5 6">WN007</strain>
    </source>
</reference>
<dbReference type="EMBL" id="NSJZ01000004">
    <property type="protein sequence ID" value="PAU97670.1"/>
    <property type="molecule type" value="Genomic_DNA"/>
</dbReference>
<dbReference type="SMART" id="SM00345">
    <property type="entry name" value="HTH_GNTR"/>
    <property type="match status" value="2"/>
</dbReference>
<dbReference type="OrthoDB" id="8066003at2"/>
<keyword evidence="3" id="KW-0804">Transcription</keyword>
<dbReference type="Pfam" id="PF00392">
    <property type="entry name" value="GntR"/>
    <property type="match status" value="1"/>
</dbReference>
<dbReference type="Pfam" id="PF07729">
    <property type="entry name" value="FCD"/>
    <property type="match status" value="1"/>
</dbReference>
<keyword evidence="6" id="KW-1185">Reference proteome</keyword>
<dbReference type="GO" id="GO:0003677">
    <property type="term" value="F:DNA binding"/>
    <property type="evidence" value="ECO:0007669"/>
    <property type="project" value="UniProtKB-KW"/>
</dbReference>
<gene>
    <name evidence="5" type="ORF">CK240_06780</name>
</gene>
<keyword evidence="2" id="KW-0238">DNA-binding</keyword>
<dbReference type="Gene3D" id="1.20.120.530">
    <property type="entry name" value="GntR ligand-binding domain-like"/>
    <property type="match status" value="1"/>
</dbReference>
<dbReference type="InterPro" id="IPR036390">
    <property type="entry name" value="WH_DNA-bd_sf"/>
</dbReference>
<sequence length="339" mass="37256">MARACYRAKGPLWRRMTESALPGPSPSPTHLWQAAAEALADEIARGALPAGARLGPSEVARRFGISRTPARRALDRLREAGLMDGEAVAPVAGQAPGSRFSVPRQLTVPSGWERLYPVIELAIMSRTPLGGWRVNEAELARHHGVSRTVAREVAARLHQRGILRKDGSGRWVAPALTPDYTDELYELRWVLEPVALEKAAPRLPPGYLAGLRADLQAAMDEGALHDSAVLDRLEQQLHVDLLSHCANAALMQAMNLAQSLLVAHHVLYRWTLDLFGTEPFLAEHLEVVSRLDAGDIAGARDALVAHLRISRRRAMLRVEAVRDLIQPEPLPYLVRLEPA</sequence>
<dbReference type="Gene3D" id="1.10.10.10">
    <property type="entry name" value="Winged helix-like DNA-binding domain superfamily/Winged helix DNA-binding domain"/>
    <property type="match status" value="2"/>
</dbReference>
<dbReference type="PANTHER" id="PTHR43537:SF24">
    <property type="entry name" value="GLUCONATE OPERON TRANSCRIPTIONAL REPRESSOR"/>
    <property type="match status" value="1"/>
</dbReference>
<evidence type="ECO:0000313" key="6">
    <source>
        <dbReference type="Proteomes" id="UP000218023"/>
    </source>
</evidence>
<accession>A0A2A2GKC7</accession>
<dbReference type="GO" id="GO:0003700">
    <property type="term" value="F:DNA-binding transcription factor activity"/>
    <property type="evidence" value="ECO:0007669"/>
    <property type="project" value="InterPro"/>
</dbReference>
<name>A0A2A2GKC7_9RHOB</name>
<dbReference type="AlphaFoldDB" id="A0A2A2GKC7"/>